<dbReference type="PANTHER" id="PTHR21137:SF35">
    <property type="entry name" value="ODORANT RECEPTOR 19A-RELATED"/>
    <property type="match status" value="1"/>
</dbReference>
<evidence type="ECO:0000256" key="5">
    <source>
        <dbReference type="ARBA" id="ARBA00022725"/>
    </source>
</evidence>
<name>A0A8F4MY45_EUCSC</name>
<evidence type="ECO:0000256" key="3">
    <source>
        <dbReference type="ARBA" id="ARBA00022606"/>
    </source>
</evidence>
<dbReference type="InterPro" id="IPR004117">
    <property type="entry name" value="7tm6_olfct_rcpt"/>
</dbReference>
<evidence type="ECO:0000256" key="4">
    <source>
        <dbReference type="ARBA" id="ARBA00022692"/>
    </source>
</evidence>
<evidence type="ECO:0000256" key="7">
    <source>
        <dbReference type="ARBA" id="ARBA00023136"/>
    </source>
</evidence>
<dbReference type="Pfam" id="PF02949">
    <property type="entry name" value="7tm_6"/>
    <property type="match status" value="1"/>
</dbReference>
<evidence type="ECO:0000256" key="9">
    <source>
        <dbReference type="ARBA" id="ARBA00023224"/>
    </source>
</evidence>
<reference evidence="11" key="1">
    <citation type="submission" date="2020-12" db="EMBL/GenBank/DDBJ databases">
        <authorList>
            <person name="Wen X."/>
        </authorList>
    </citation>
    <scope>NUCLEOTIDE SEQUENCE</scope>
</reference>
<comment type="subcellular location">
    <subcellularLocation>
        <location evidence="1 10">Cell membrane</location>
        <topology evidence="1 10">Multi-pass membrane protein</topology>
    </subcellularLocation>
</comment>
<feature type="transmembrane region" description="Helical" evidence="10">
    <location>
        <begin position="263"/>
        <end position="282"/>
    </location>
</feature>
<feature type="transmembrane region" description="Helical" evidence="10">
    <location>
        <begin position="179"/>
        <end position="200"/>
    </location>
</feature>
<dbReference type="GO" id="GO:0005549">
    <property type="term" value="F:odorant binding"/>
    <property type="evidence" value="ECO:0007669"/>
    <property type="project" value="InterPro"/>
</dbReference>
<comment type="caution">
    <text evidence="10">Lacks conserved residue(s) required for the propagation of feature annotation.</text>
</comment>
<dbReference type="EMBL" id="MW419328">
    <property type="protein sequence ID" value="QXE93193.1"/>
    <property type="molecule type" value="mRNA"/>
</dbReference>
<organism evidence="11">
    <name type="scientific">Eucryptorrhynchus scrobiculatus</name>
    <name type="common">Snout weevil</name>
    <name type="synonym">Eucryptorrhynchus chinensis</name>
    <dbReference type="NCBI Taxonomy" id="1552824"/>
    <lineage>
        <taxon>Eukaryota</taxon>
        <taxon>Metazoa</taxon>
        <taxon>Ecdysozoa</taxon>
        <taxon>Arthropoda</taxon>
        <taxon>Hexapoda</taxon>
        <taxon>Insecta</taxon>
        <taxon>Pterygota</taxon>
        <taxon>Neoptera</taxon>
        <taxon>Endopterygota</taxon>
        <taxon>Coleoptera</taxon>
        <taxon>Polyphaga</taxon>
        <taxon>Cucujiformia</taxon>
        <taxon>Curculionidae</taxon>
        <taxon>Cryptorhynchinae</taxon>
        <taxon>Eucryptorrhynchus</taxon>
    </lineage>
</organism>
<sequence>MGLFDTPRAFLQIFGIWPVETIDTDFKRNMYMTYRAFQIGWYTLFNISQTIECIGLILHGEPFERISKCISVLVTLVLMLWKGIIYLRNKIPQMCLMVIEAEKALIKLEDKEIRATYDHMAKSNHYMNIWIIGSSVFTLIAFIVVSFIELFTIGPDFWEYDNISFMHELYLPFKKRDHYYLIIFANIFTAVVSVVLNAAIQTTFFGLIAYASIRLKAIQIGLEKLHVVSKSVSDTERILKGFLQEHRDSIRFVEELNEATKNVLLMSFLLNSIKVAAVLFQIMAVRKLAVLVFPIFYSFMLISEVFCLGWMCNEVKDQSLAIADAAYNTLWYNESKSIKLMLQIMIMRAQKPLTMTIGSFSPMSTDTIVTTLKAAYSYTTVMMDH</sequence>
<feature type="transmembrane region" description="Helical" evidence="10">
    <location>
        <begin position="129"/>
        <end position="158"/>
    </location>
</feature>
<feature type="transmembrane region" description="Helical" evidence="10">
    <location>
        <begin position="70"/>
        <end position="87"/>
    </location>
</feature>
<evidence type="ECO:0000256" key="2">
    <source>
        <dbReference type="ARBA" id="ARBA00022475"/>
    </source>
</evidence>
<evidence type="ECO:0000256" key="8">
    <source>
        <dbReference type="ARBA" id="ARBA00023170"/>
    </source>
</evidence>
<keyword evidence="6 10" id="KW-1133">Transmembrane helix</keyword>
<feature type="transmembrane region" description="Helical" evidence="10">
    <location>
        <begin position="39"/>
        <end position="58"/>
    </location>
</feature>
<dbReference type="PANTHER" id="PTHR21137">
    <property type="entry name" value="ODORANT RECEPTOR"/>
    <property type="match status" value="1"/>
</dbReference>
<keyword evidence="9 10" id="KW-0807">Transducer</keyword>
<evidence type="ECO:0000256" key="10">
    <source>
        <dbReference type="RuleBase" id="RU351113"/>
    </source>
</evidence>
<accession>A0A8F4MY45</accession>
<evidence type="ECO:0000313" key="11">
    <source>
        <dbReference type="EMBL" id="QXE93193.1"/>
    </source>
</evidence>
<dbReference type="GO" id="GO:0004984">
    <property type="term" value="F:olfactory receptor activity"/>
    <property type="evidence" value="ECO:0007669"/>
    <property type="project" value="InterPro"/>
</dbReference>
<proteinExistence type="evidence at transcript level"/>
<keyword evidence="8 10" id="KW-0675">Receptor</keyword>
<keyword evidence="4 10" id="KW-0812">Transmembrane</keyword>
<evidence type="ECO:0000256" key="6">
    <source>
        <dbReference type="ARBA" id="ARBA00022989"/>
    </source>
</evidence>
<dbReference type="GO" id="GO:0005886">
    <property type="term" value="C:plasma membrane"/>
    <property type="evidence" value="ECO:0007669"/>
    <property type="project" value="UniProtKB-SubCell"/>
</dbReference>
<dbReference type="GO" id="GO:0007165">
    <property type="term" value="P:signal transduction"/>
    <property type="evidence" value="ECO:0007669"/>
    <property type="project" value="UniProtKB-KW"/>
</dbReference>
<feature type="transmembrane region" description="Helical" evidence="10">
    <location>
        <begin position="289"/>
        <end position="311"/>
    </location>
</feature>
<protein>
    <recommendedName>
        <fullName evidence="10">Odorant receptor</fullName>
    </recommendedName>
</protein>
<keyword evidence="5 10" id="KW-0552">Olfaction</keyword>
<dbReference type="AlphaFoldDB" id="A0A8F4MY45"/>
<evidence type="ECO:0000256" key="1">
    <source>
        <dbReference type="ARBA" id="ARBA00004651"/>
    </source>
</evidence>
<comment type="similarity">
    <text evidence="10">Belongs to the insect chemoreceptor superfamily. Heteromeric odorant receptor channel (TC 1.A.69) family.</text>
</comment>
<keyword evidence="3 10" id="KW-0716">Sensory transduction</keyword>
<keyword evidence="7 10" id="KW-0472">Membrane</keyword>
<keyword evidence="2" id="KW-1003">Cell membrane</keyword>